<sequence>MILRKILFMMVACGLPLCHIYAVPAKRSAMTVRQPDGTEITVRLHGDEHFHYLTTEAGHIVAKDSAGRYTYARVSGGHIEPTTVTVRPGGTIPDVAVRAETVAAELAQIRRRAASVRGAAATKSGLLEVNQAERGLVLLVNFSDVKFVTDDAGRAFDDMLNSEGYSANGATGSAADYFRISSSGQYHPHFDVFGPYDLDRRMSYYGGNDYMGNDRHPDQMVVDALAKLMADGEADVDMADYDADNDGKIDFVFVYYAGHNEAEGADEETIWPHSWEVYPQNVEGGVQFGGKTVSKYACTSEQKDKFGYDMCGIGTFCHEFSHVLGLPDLYTTDGATHKTLDSWDVMDYGPYNNDGRTPPVFSSYERFFMGWLTPDILDSDGDYRLDDLQTSNRAYLISGDGTHNLDGVSPYPEMFYMLEYRALDGWDAYLPGSGMLVTKVNFSETQWYANVVNNDPDNMGVDLIEADGIGYGSAKPGDVFPGSAGVSNCTLFDSCQIYNITEDDGVSFGFTFAEYIDVNTPAPKPCIAGNKICNLISGAELSCFTVDGHTVWTAVAEGAEYEFVPPHGVYCIVVRQDGKKFSLKGVNPQ</sequence>
<feature type="domain" description="Peptidase M6-like" evidence="1">
    <location>
        <begin position="153"/>
        <end position="368"/>
    </location>
</feature>
<dbReference type="AlphaFoldDB" id="A0A940DLQ1"/>
<dbReference type="Proteomes" id="UP000712007">
    <property type="component" value="Unassembled WGS sequence"/>
</dbReference>
<dbReference type="InterPro" id="IPR008757">
    <property type="entry name" value="Peptidase_M6-like_domain"/>
</dbReference>
<dbReference type="SUPFAM" id="SSF55486">
    <property type="entry name" value="Metalloproteases ('zincins'), catalytic domain"/>
    <property type="match status" value="1"/>
</dbReference>
<reference evidence="2" key="2">
    <citation type="journal article" date="2021" name="PeerJ">
        <title>Extensive microbial diversity within the chicken gut microbiome revealed by metagenomics and culture.</title>
        <authorList>
            <person name="Gilroy R."/>
            <person name="Ravi A."/>
            <person name="Getino M."/>
            <person name="Pursley I."/>
            <person name="Horton D.L."/>
            <person name="Alikhan N.F."/>
            <person name="Baker D."/>
            <person name="Gharbi K."/>
            <person name="Hall N."/>
            <person name="Watson M."/>
            <person name="Adriaenssens E.M."/>
            <person name="Foster-Nyarko E."/>
            <person name="Jarju S."/>
            <person name="Secka A."/>
            <person name="Antonio M."/>
            <person name="Oren A."/>
            <person name="Chaudhuri R.R."/>
            <person name="La Ragione R."/>
            <person name="Hildebrand F."/>
            <person name="Pallen M.J."/>
        </authorList>
    </citation>
    <scope>NUCLEOTIDE SEQUENCE</scope>
    <source>
        <strain evidence="2">3924</strain>
    </source>
</reference>
<dbReference type="PANTHER" id="PTHR41775">
    <property type="entry name" value="SECRETED PROTEIN-RELATED"/>
    <property type="match status" value="1"/>
</dbReference>
<organism evidence="2 3">
    <name type="scientific">Candidatus Aphodosoma intestinipullorum</name>
    <dbReference type="NCBI Taxonomy" id="2840674"/>
    <lineage>
        <taxon>Bacteria</taxon>
        <taxon>Pseudomonadati</taxon>
        <taxon>Bacteroidota</taxon>
        <taxon>Bacteroidia</taxon>
        <taxon>Bacteroidales</taxon>
        <taxon>Candidatus Aphodosoma</taxon>
    </lineage>
</organism>
<reference evidence="2" key="1">
    <citation type="submission" date="2020-10" db="EMBL/GenBank/DDBJ databases">
        <authorList>
            <person name="Gilroy R."/>
        </authorList>
    </citation>
    <scope>NUCLEOTIDE SEQUENCE</scope>
    <source>
        <strain evidence="2">3924</strain>
    </source>
</reference>
<dbReference type="Pfam" id="PF05547">
    <property type="entry name" value="Peptidase_M6"/>
    <property type="match status" value="1"/>
</dbReference>
<dbReference type="PANTHER" id="PTHR41775:SF1">
    <property type="entry name" value="PEPTIDASE M6-LIKE DOMAIN-CONTAINING PROTEIN"/>
    <property type="match status" value="1"/>
</dbReference>
<evidence type="ECO:0000313" key="3">
    <source>
        <dbReference type="Proteomes" id="UP000712007"/>
    </source>
</evidence>
<dbReference type="EMBL" id="JADIMV010000062">
    <property type="protein sequence ID" value="MBO8439749.1"/>
    <property type="molecule type" value="Genomic_DNA"/>
</dbReference>
<proteinExistence type="predicted"/>
<evidence type="ECO:0000313" key="2">
    <source>
        <dbReference type="EMBL" id="MBO8439749.1"/>
    </source>
</evidence>
<name>A0A940DLQ1_9BACT</name>
<keyword evidence="2" id="KW-0645">Protease</keyword>
<keyword evidence="2" id="KW-0378">Hydrolase</keyword>
<protein>
    <submittedName>
        <fullName evidence="2">M6 family metalloprotease domain-containing protein</fullName>
    </submittedName>
</protein>
<comment type="caution">
    <text evidence="2">The sequence shown here is derived from an EMBL/GenBank/DDBJ whole genome shotgun (WGS) entry which is preliminary data.</text>
</comment>
<accession>A0A940DLQ1</accession>
<dbReference type="GO" id="GO:0008237">
    <property type="term" value="F:metallopeptidase activity"/>
    <property type="evidence" value="ECO:0007669"/>
    <property type="project" value="UniProtKB-KW"/>
</dbReference>
<keyword evidence="2" id="KW-0482">Metalloprotease</keyword>
<dbReference type="NCBIfam" id="TIGR03296">
    <property type="entry name" value="M6dom_TIGR03296"/>
    <property type="match status" value="1"/>
</dbReference>
<gene>
    <name evidence="2" type="ORF">IAC51_03775</name>
</gene>
<evidence type="ECO:0000259" key="1">
    <source>
        <dbReference type="Pfam" id="PF05547"/>
    </source>
</evidence>
<dbReference type="GO" id="GO:0006508">
    <property type="term" value="P:proteolysis"/>
    <property type="evidence" value="ECO:0007669"/>
    <property type="project" value="InterPro"/>
</dbReference>